<name>A0A425XYC0_9BACT</name>
<dbReference type="PANTHER" id="PTHR30069">
    <property type="entry name" value="TONB-DEPENDENT OUTER MEMBRANE RECEPTOR"/>
    <property type="match status" value="1"/>
</dbReference>
<dbReference type="InterPro" id="IPR012910">
    <property type="entry name" value="Plug_dom"/>
</dbReference>
<evidence type="ECO:0000256" key="10">
    <source>
        <dbReference type="PROSITE-ProRule" id="PRU01360"/>
    </source>
</evidence>
<dbReference type="PROSITE" id="PS52016">
    <property type="entry name" value="TONB_DEPENDENT_REC_3"/>
    <property type="match status" value="1"/>
</dbReference>
<dbReference type="OrthoDB" id="9803050at2"/>
<evidence type="ECO:0000313" key="15">
    <source>
        <dbReference type="EMBL" id="RRG19843.1"/>
    </source>
</evidence>
<keyword evidence="5 12" id="KW-0732">Signal</keyword>
<dbReference type="AlphaFoldDB" id="A0A425XYC0"/>
<keyword evidence="9 10" id="KW-0998">Cell outer membrane</keyword>
<dbReference type="Gene3D" id="2.60.40.1120">
    <property type="entry name" value="Carboxypeptidase-like, regulatory domain"/>
    <property type="match status" value="1"/>
</dbReference>
<comment type="subcellular location">
    <subcellularLocation>
        <location evidence="1 10">Cell outer membrane</location>
        <topology evidence="1 10">Multi-pass membrane protein</topology>
    </subcellularLocation>
</comment>
<dbReference type="InterPro" id="IPR000531">
    <property type="entry name" value="Beta-barrel_TonB"/>
</dbReference>
<dbReference type="InterPro" id="IPR036942">
    <property type="entry name" value="Beta-barrel_TonB_sf"/>
</dbReference>
<keyword evidence="16" id="KW-1185">Reference proteome</keyword>
<dbReference type="Pfam" id="PF07715">
    <property type="entry name" value="Plug"/>
    <property type="match status" value="1"/>
</dbReference>
<keyword evidence="2 10" id="KW-0813">Transport</keyword>
<dbReference type="PANTHER" id="PTHR30069:SF29">
    <property type="entry name" value="HEMOGLOBIN AND HEMOGLOBIN-HAPTOGLOBIN-BINDING PROTEIN 1-RELATED"/>
    <property type="match status" value="1"/>
</dbReference>
<dbReference type="RefSeq" id="WP_125031499.1">
    <property type="nucleotide sequence ID" value="NZ_JAPXVP010000014.1"/>
</dbReference>
<dbReference type="GO" id="GO:0009279">
    <property type="term" value="C:cell outer membrane"/>
    <property type="evidence" value="ECO:0007669"/>
    <property type="project" value="UniProtKB-SubCell"/>
</dbReference>
<evidence type="ECO:0000256" key="12">
    <source>
        <dbReference type="SAM" id="SignalP"/>
    </source>
</evidence>
<feature type="chain" id="PRO_5019287121" evidence="12">
    <location>
        <begin position="36"/>
        <end position="804"/>
    </location>
</feature>
<evidence type="ECO:0000256" key="7">
    <source>
        <dbReference type="ARBA" id="ARBA00023136"/>
    </source>
</evidence>
<accession>A0A425XYC0</accession>
<proteinExistence type="inferred from homology"/>
<dbReference type="EMBL" id="QQWG01000016">
    <property type="protein sequence ID" value="RRG19843.1"/>
    <property type="molecule type" value="Genomic_DNA"/>
</dbReference>
<dbReference type="SUPFAM" id="SSF49464">
    <property type="entry name" value="Carboxypeptidase regulatory domain-like"/>
    <property type="match status" value="1"/>
</dbReference>
<evidence type="ECO:0000256" key="1">
    <source>
        <dbReference type="ARBA" id="ARBA00004571"/>
    </source>
</evidence>
<evidence type="ECO:0000256" key="8">
    <source>
        <dbReference type="ARBA" id="ARBA00023170"/>
    </source>
</evidence>
<dbReference type="Pfam" id="PF13715">
    <property type="entry name" value="CarbopepD_reg_2"/>
    <property type="match status" value="1"/>
</dbReference>
<dbReference type="InterPro" id="IPR039426">
    <property type="entry name" value="TonB-dep_rcpt-like"/>
</dbReference>
<evidence type="ECO:0000256" key="2">
    <source>
        <dbReference type="ARBA" id="ARBA00022448"/>
    </source>
</evidence>
<comment type="similarity">
    <text evidence="10 11">Belongs to the TonB-dependent receptor family.</text>
</comment>
<sequence>MKNTIVCLFSLSIFKCLRFILIALLILSFNNLSHAQSHNVYGIIKEKETGEVIPYATVFIKGTQNGCVSNAYGFYSLRLPSTNCKLVCSFVGFKNFEKDINSHENLNFDIFLVVKQTEINEVKVVAESQVNNILTSLPGQQSLQTNYVKSMPSLAGESDVLKSIQLLPGVQSANEGSTNLHVRGGNFDQNLFLLDEAPVYNPSHALGFFSVFNTDAIRNIDFYKSIFPAKYGGRLSSVIDIKMKEGNSQTLSGSGSLGIAAAKVCLEGPVLKGKGSFLISGRYSYLGALVNAFSDSGIFGASDPNIKNGSLSDNDINFYDYNLKMNYNLNTKNRLYWSLYSGSDHFYSGAINSENQMDWGNRTSTLRWNHIYNTKLFSNTSLIYSKYNYEYVLLENSLNFTWSSSINQLGLKSDYDYILNSKHRLNFGLEINRHIYHPGKIEPRNSLSNTKSLELQKRNTADYSIYLEDKLKITDKFLLNAGLRYTLFTNLGKADINTYNPGTDKVISVKNYKAGEIINTYSGIEPRVAVDYLLNDKTSIKFSYNKTKQYVHLISNSSAGLPTDVWLPSSKNLKPQTSEQYSFGIYKKIWGKQLEVSAEVYYKNIRDVVDYKDNANLFVNEHIETQLLRGKAKAKGFEFYLKKNSGRFQGWLSYTLADVKQKVMGVSNSEWYNAKYNVRHNLALVALFNLDDRFSLSSNFKFKSGGYVTIPQGFYTYQGSSFPYYTERNGFKLDNFHQLDFSLSYKSRKNKTRRLKSEWILSAFNIYSRANIFSFYATVDRGEVKAFKMYLYRMVPSLTYKIKF</sequence>
<evidence type="ECO:0000256" key="3">
    <source>
        <dbReference type="ARBA" id="ARBA00022452"/>
    </source>
</evidence>
<comment type="caution">
    <text evidence="15">The sequence shown here is derived from an EMBL/GenBank/DDBJ whole genome shotgun (WGS) entry which is preliminary data.</text>
</comment>
<feature type="domain" description="TonB-dependent receptor plug" evidence="14">
    <location>
        <begin position="156"/>
        <end position="234"/>
    </location>
</feature>
<dbReference type="SUPFAM" id="SSF56935">
    <property type="entry name" value="Porins"/>
    <property type="match status" value="1"/>
</dbReference>
<dbReference type="Gene3D" id="2.40.170.20">
    <property type="entry name" value="TonB-dependent receptor, beta-barrel domain"/>
    <property type="match status" value="1"/>
</dbReference>
<dbReference type="GO" id="GO:0015344">
    <property type="term" value="F:siderophore uptake transmembrane transporter activity"/>
    <property type="evidence" value="ECO:0007669"/>
    <property type="project" value="TreeGrafter"/>
</dbReference>
<dbReference type="InterPro" id="IPR008969">
    <property type="entry name" value="CarboxyPept-like_regulatory"/>
</dbReference>
<dbReference type="Pfam" id="PF00593">
    <property type="entry name" value="TonB_dep_Rec_b-barrel"/>
    <property type="match status" value="1"/>
</dbReference>
<dbReference type="InterPro" id="IPR037066">
    <property type="entry name" value="Plug_dom_sf"/>
</dbReference>
<dbReference type="GO" id="GO:0044718">
    <property type="term" value="P:siderophore transmembrane transport"/>
    <property type="evidence" value="ECO:0007669"/>
    <property type="project" value="TreeGrafter"/>
</dbReference>
<dbReference type="Proteomes" id="UP000285794">
    <property type="component" value="Unassembled WGS sequence"/>
</dbReference>
<keyword evidence="3 10" id="KW-1134">Transmembrane beta strand</keyword>
<evidence type="ECO:0000256" key="4">
    <source>
        <dbReference type="ARBA" id="ARBA00022692"/>
    </source>
</evidence>
<evidence type="ECO:0000256" key="11">
    <source>
        <dbReference type="RuleBase" id="RU003357"/>
    </source>
</evidence>
<evidence type="ECO:0000259" key="14">
    <source>
        <dbReference type="Pfam" id="PF07715"/>
    </source>
</evidence>
<evidence type="ECO:0000256" key="9">
    <source>
        <dbReference type="ARBA" id="ARBA00023237"/>
    </source>
</evidence>
<gene>
    <name evidence="15" type="ORF">DWB61_13925</name>
</gene>
<feature type="signal peptide" evidence="12">
    <location>
        <begin position="1"/>
        <end position="35"/>
    </location>
</feature>
<evidence type="ECO:0000313" key="16">
    <source>
        <dbReference type="Proteomes" id="UP000285794"/>
    </source>
</evidence>
<dbReference type="Gene3D" id="2.170.130.10">
    <property type="entry name" value="TonB-dependent receptor, plug domain"/>
    <property type="match status" value="1"/>
</dbReference>
<evidence type="ECO:0000259" key="13">
    <source>
        <dbReference type="Pfam" id="PF00593"/>
    </source>
</evidence>
<protein>
    <submittedName>
        <fullName evidence="15">TonB-dependent receptor</fullName>
    </submittedName>
</protein>
<feature type="domain" description="TonB-dependent receptor-like beta-barrel" evidence="13">
    <location>
        <begin position="306"/>
        <end position="748"/>
    </location>
</feature>
<keyword evidence="7 10" id="KW-0472">Membrane</keyword>
<organism evidence="15 16">
    <name type="scientific">Ancylomarina euxinus</name>
    <dbReference type="NCBI Taxonomy" id="2283627"/>
    <lineage>
        <taxon>Bacteria</taxon>
        <taxon>Pseudomonadati</taxon>
        <taxon>Bacteroidota</taxon>
        <taxon>Bacteroidia</taxon>
        <taxon>Marinilabiliales</taxon>
        <taxon>Marinifilaceae</taxon>
        <taxon>Ancylomarina</taxon>
    </lineage>
</organism>
<reference evidence="15 16" key="1">
    <citation type="submission" date="2018-07" db="EMBL/GenBank/DDBJ databases">
        <title>Draft genome sequence of Ancylomarina sp. M1P.</title>
        <authorList>
            <person name="Yadav S."/>
            <person name="Villanueva L."/>
            <person name="Damste J.S.S."/>
        </authorList>
    </citation>
    <scope>NUCLEOTIDE SEQUENCE [LARGE SCALE GENOMIC DNA]</scope>
    <source>
        <strain evidence="15 16">M1P</strain>
    </source>
</reference>
<evidence type="ECO:0000256" key="5">
    <source>
        <dbReference type="ARBA" id="ARBA00022729"/>
    </source>
</evidence>
<keyword evidence="6 11" id="KW-0798">TonB box</keyword>
<keyword evidence="4 10" id="KW-0812">Transmembrane</keyword>
<evidence type="ECO:0000256" key="6">
    <source>
        <dbReference type="ARBA" id="ARBA00023077"/>
    </source>
</evidence>
<keyword evidence="8 15" id="KW-0675">Receptor</keyword>